<proteinExistence type="predicted"/>
<protein>
    <submittedName>
        <fullName evidence="1">Uncharacterized protein</fullName>
    </submittedName>
</protein>
<organism evidence="1 2">
    <name type="scientific">Callosobruchus maculatus</name>
    <name type="common">Southern cowpea weevil</name>
    <name type="synonym">Pulse bruchid</name>
    <dbReference type="NCBI Taxonomy" id="64391"/>
    <lineage>
        <taxon>Eukaryota</taxon>
        <taxon>Metazoa</taxon>
        <taxon>Ecdysozoa</taxon>
        <taxon>Arthropoda</taxon>
        <taxon>Hexapoda</taxon>
        <taxon>Insecta</taxon>
        <taxon>Pterygota</taxon>
        <taxon>Neoptera</taxon>
        <taxon>Endopterygota</taxon>
        <taxon>Coleoptera</taxon>
        <taxon>Polyphaga</taxon>
        <taxon>Cucujiformia</taxon>
        <taxon>Chrysomeloidea</taxon>
        <taxon>Chrysomelidae</taxon>
        <taxon>Bruchinae</taxon>
        <taxon>Bruchini</taxon>
        <taxon>Callosobruchus</taxon>
    </lineage>
</organism>
<name>A0A653BS12_CALMS</name>
<dbReference type="EMBL" id="CAACVG010004308">
    <property type="protein sequence ID" value="VEN38310.1"/>
    <property type="molecule type" value="Genomic_DNA"/>
</dbReference>
<evidence type="ECO:0000313" key="2">
    <source>
        <dbReference type="Proteomes" id="UP000410492"/>
    </source>
</evidence>
<keyword evidence="2" id="KW-1185">Reference proteome</keyword>
<evidence type="ECO:0000313" key="1">
    <source>
        <dbReference type="EMBL" id="VEN38310.1"/>
    </source>
</evidence>
<accession>A0A653BS12</accession>
<dbReference type="Proteomes" id="UP000410492">
    <property type="component" value="Unassembled WGS sequence"/>
</dbReference>
<dbReference type="AlphaFoldDB" id="A0A653BS12"/>
<feature type="non-terminal residue" evidence="1">
    <location>
        <position position="276"/>
    </location>
</feature>
<sequence>MDADCSLHNKTPQQPTTLFRECRARPGAILKSRIPEWLGIDRKDTALICATKLITCSTILMMEGSLVKLLVIALRTLTKSVAMTHFFWSEKEKKRSACQIAKDSAVYILALWSKVNEYAESSTMMEAPTPSVVFDPSVMVPVLELLCIKSISKKVNSIQYRDIPWSVLKHVAKYCPNCCWVDHVETDIFELDPKKLSEIDLLTDIAIIIRSAVIFMTPSKKCSNMIYCAWISYYDITQFNLRIGSVCAPPMYLLCFTKEMPPKRFFAVRTDMDTPY</sequence>
<gene>
    <name evidence="1" type="ORF">CALMAC_LOCUS3247</name>
</gene>
<reference evidence="1 2" key="1">
    <citation type="submission" date="2019-01" db="EMBL/GenBank/DDBJ databases">
        <authorList>
            <person name="Sayadi A."/>
        </authorList>
    </citation>
    <scope>NUCLEOTIDE SEQUENCE [LARGE SCALE GENOMIC DNA]</scope>
</reference>